<dbReference type="Proteomes" id="UP000694866">
    <property type="component" value="Unplaced"/>
</dbReference>
<dbReference type="InterPro" id="IPR004117">
    <property type="entry name" value="7tm6_olfct_rcpt"/>
</dbReference>
<comment type="subcellular location">
    <subcellularLocation>
        <location evidence="1 10">Cell membrane</location>
        <topology evidence="1 10">Multi-pass membrane protein</topology>
    </subcellularLocation>
</comment>
<keyword evidence="8 10" id="KW-0675">Receptor</keyword>
<keyword evidence="5 10" id="KW-0552">Olfaction</keyword>
<dbReference type="AlphaFoldDB" id="A0A9R1TFS7"/>
<organism evidence="11 12">
    <name type="scientific">Fopius arisanus</name>
    <dbReference type="NCBI Taxonomy" id="64838"/>
    <lineage>
        <taxon>Eukaryota</taxon>
        <taxon>Metazoa</taxon>
        <taxon>Ecdysozoa</taxon>
        <taxon>Arthropoda</taxon>
        <taxon>Hexapoda</taxon>
        <taxon>Insecta</taxon>
        <taxon>Pterygota</taxon>
        <taxon>Neoptera</taxon>
        <taxon>Endopterygota</taxon>
        <taxon>Hymenoptera</taxon>
        <taxon>Apocrita</taxon>
        <taxon>Ichneumonoidea</taxon>
        <taxon>Braconidae</taxon>
        <taxon>Opiinae</taxon>
        <taxon>Fopius</taxon>
    </lineage>
</organism>
<evidence type="ECO:0000256" key="4">
    <source>
        <dbReference type="ARBA" id="ARBA00022692"/>
    </source>
</evidence>
<keyword evidence="7 10" id="KW-0472">Membrane</keyword>
<dbReference type="GO" id="GO:0005886">
    <property type="term" value="C:plasma membrane"/>
    <property type="evidence" value="ECO:0007669"/>
    <property type="project" value="UniProtKB-SubCell"/>
</dbReference>
<dbReference type="GO" id="GO:0004984">
    <property type="term" value="F:olfactory receptor activity"/>
    <property type="evidence" value="ECO:0007669"/>
    <property type="project" value="InterPro"/>
</dbReference>
<keyword evidence="11" id="KW-1185">Reference proteome</keyword>
<dbReference type="Pfam" id="PF02949">
    <property type="entry name" value="7tm_6"/>
    <property type="match status" value="1"/>
</dbReference>
<dbReference type="GeneID" id="105269760"/>
<keyword evidence="6 10" id="KW-1133">Transmembrane helix</keyword>
<evidence type="ECO:0000256" key="8">
    <source>
        <dbReference type="ARBA" id="ARBA00023170"/>
    </source>
</evidence>
<keyword evidence="4 10" id="KW-0812">Transmembrane</keyword>
<evidence type="ECO:0000256" key="1">
    <source>
        <dbReference type="ARBA" id="ARBA00004651"/>
    </source>
</evidence>
<feature type="transmembrane region" description="Helical" evidence="10">
    <location>
        <begin position="83"/>
        <end position="102"/>
    </location>
</feature>
<evidence type="ECO:0000313" key="12">
    <source>
        <dbReference type="RefSeq" id="XP_011308560.1"/>
    </source>
</evidence>
<gene>
    <name evidence="12" type="primary">LOC105269760</name>
</gene>
<dbReference type="PANTHER" id="PTHR21137">
    <property type="entry name" value="ODORANT RECEPTOR"/>
    <property type="match status" value="1"/>
</dbReference>
<evidence type="ECO:0000256" key="3">
    <source>
        <dbReference type="ARBA" id="ARBA00022606"/>
    </source>
</evidence>
<keyword evidence="2" id="KW-1003">Cell membrane</keyword>
<evidence type="ECO:0000256" key="10">
    <source>
        <dbReference type="RuleBase" id="RU351113"/>
    </source>
</evidence>
<comment type="similarity">
    <text evidence="10">Belongs to the insect chemoreceptor superfamily. Heteromeric odorant receptor channel (TC 1.A.69) family.</text>
</comment>
<evidence type="ECO:0000256" key="2">
    <source>
        <dbReference type="ARBA" id="ARBA00022475"/>
    </source>
</evidence>
<dbReference type="KEGG" id="fas:105269760"/>
<comment type="caution">
    <text evidence="10">Lacks conserved residue(s) required for the propagation of feature annotation.</text>
</comment>
<feature type="transmembrane region" description="Helical" evidence="10">
    <location>
        <begin position="276"/>
        <end position="298"/>
    </location>
</feature>
<dbReference type="OrthoDB" id="7540137at2759"/>
<name>A0A9R1TFS7_9HYME</name>
<dbReference type="GO" id="GO:0005549">
    <property type="term" value="F:odorant binding"/>
    <property type="evidence" value="ECO:0007669"/>
    <property type="project" value="InterPro"/>
</dbReference>
<sequence length="405" mass="46012">MERLETTPTKYKNTDCETNINYVVKISRTLLTPIGIYPLHGSGTALSNFLVTIQIIIIFSLMLFLLVPHLIYTYWDAEDLTKLMKIIAAQVFNSLALIKFWTMIINKDSLRWCLAEIQDSWRNVSCDEDKQVMIKNAKTGRFLTVAYLSLSYGGALPYHIVMPLVAERIVKPDNTTQIPLPYPCDYVFFVPQDSPGYEMLFVTQIIISSLILSTNCGIYSLIATYIVHACCLFEIVGRHLDEVGKTVEGEVLQKLTQVIDKHTFAMKYALTLEKSLNIVFLSEMVGCTIIICFLEYGILLDFGEKNYLGMVTYVVLMTSILVNVFILSFIGDRLKEQSSKISEYTYDLEWHSMPKHMVHNLLFIMIRSNQPVTLTAGKLFDVSLQGFADVVKTSAAYLNFLRAVV</sequence>
<dbReference type="RefSeq" id="XP_011308560.1">
    <property type="nucleotide sequence ID" value="XM_011310258.1"/>
</dbReference>
<evidence type="ECO:0000313" key="11">
    <source>
        <dbReference type="Proteomes" id="UP000694866"/>
    </source>
</evidence>
<feature type="transmembrane region" description="Helical" evidence="10">
    <location>
        <begin position="310"/>
        <end position="330"/>
    </location>
</feature>
<reference evidence="12" key="1">
    <citation type="submission" date="2025-08" db="UniProtKB">
        <authorList>
            <consortium name="RefSeq"/>
        </authorList>
    </citation>
    <scope>IDENTIFICATION</scope>
    <source>
        <strain evidence="12">USDA-PBARC FA_bdor</strain>
        <tissue evidence="12">Whole organism</tissue>
    </source>
</reference>
<evidence type="ECO:0000256" key="6">
    <source>
        <dbReference type="ARBA" id="ARBA00022989"/>
    </source>
</evidence>
<dbReference type="GO" id="GO:0007165">
    <property type="term" value="P:signal transduction"/>
    <property type="evidence" value="ECO:0007669"/>
    <property type="project" value="UniProtKB-KW"/>
</dbReference>
<proteinExistence type="inferred from homology"/>
<evidence type="ECO:0000256" key="9">
    <source>
        <dbReference type="ARBA" id="ARBA00023224"/>
    </source>
</evidence>
<feature type="transmembrane region" description="Helical" evidence="10">
    <location>
        <begin position="49"/>
        <end position="71"/>
    </location>
</feature>
<evidence type="ECO:0000256" key="5">
    <source>
        <dbReference type="ARBA" id="ARBA00022725"/>
    </source>
</evidence>
<dbReference type="PANTHER" id="PTHR21137:SF35">
    <property type="entry name" value="ODORANT RECEPTOR 19A-RELATED"/>
    <property type="match status" value="1"/>
</dbReference>
<accession>A0A9R1TFS7</accession>
<keyword evidence="3 10" id="KW-0716">Sensory transduction</keyword>
<keyword evidence="9 10" id="KW-0807">Transducer</keyword>
<protein>
    <recommendedName>
        <fullName evidence="10">Odorant receptor</fullName>
    </recommendedName>
</protein>
<evidence type="ECO:0000256" key="7">
    <source>
        <dbReference type="ARBA" id="ARBA00023136"/>
    </source>
</evidence>